<dbReference type="Proteomes" id="UP000256645">
    <property type="component" value="Unassembled WGS sequence"/>
</dbReference>
<gene>
    <name evidence="2" type="ORF">BP6252_11664</name>
</gene>
<evidence type="ECO:0000256" key="1">
    <source>
        <dbReference type="SAM" id="MobiDB-lite"/>
    </source>
</evidence>
<reference evidence="2 3" key="1">
    <citation type="journal article" date="2018" name="IMA Fungus">
        <title>IMA Genome-F 9: Draft genome sequence of Annulohypoxylon stygium, Aspergillus mulundensis, Berkeleyomyces basicola (syn. Thielaviopsis basicola), Ceratocystis smalleyi, two Cercospora beticola strains, Coleophoma cylindrospora, Fusarium fracticaudum, Phialophora cf. hyalina, and Morchella septimelata.</title>
        <authorList>
            <person name="Wingfield B.D."/>
            <person name="Bills G.F."/>
            <person name="Dong Y."/>
            <person name="Huang W."/>
            <person name="Nel W.J."/>
            <person name="Swalarsk-Parry B.S."/>
            <person name="Vaghefi N."/>
            <person name="Wilken P.M."/>
            <person name="An Z."/>
            <person name="de Beer Z.W."/>
            <person name="De Vos L."/>
            <person name="Chen L."/>
            <person name="Duong T.A."/>
            <person name="Gao Y."/>
            <person name="Hammerbacher A."/>
            <person name="Kikkert J.R."/>
            <person name="Li Y."/>
            <person name="Li H."/>
            <person name="Li K."/>
            <person name="Li Q."/>
            <person name="Liu X."/>
            <person name="Ma X."/>
            <person name="Naidoo K."/>
            <person name="Pethybridge S.J."/>
            <person name="Sun J."/>
            <person name="Steenkamp E.T."/>
            <person name="van der Nest M.A."/>
            <person name="van Wyk S."/>
            <person name="Wingfield M.J."/>
            <person name="Xiong C."/>
            <person name="Yue Q."/>
            <person name="Zhang X."/>
        </authorList>
    </citation>
    <scope>NUCLEOTIDE SEQUENCE [LARGE SCALE GENOMIC DNA]</scope>
    <source>
        <strain evidence="2 3">BP6252</strain>
    </source>
</reference>
<sequence>MPANGKPNGRFELPALTPISYSLTEGTDIPPPPDSPIEEPPHPPAPAAPRITTPDARKPVSPALTKGSNGSTNGVFDGGYGRSNVEINAPLSPASEKRPSSIRRLFSRKSLNQNYTNGTNGNESNENLHAANIQRPESSLSFLERPGLIKKKSGSWFKRLGGGDAGNNRASMIFDSRISEEEKPMSIKKKGPPPPKLPELNQFKAKVQADQGSFGGADLFKNIK</sequence>
<name>A0A3D8QKI3_9HELO</name>
<evidence type="ECO:0000313" key="3">
    <source>
        <dbReference type="Proteomes" id="UP000256645"/>
    </source>
</evidence>
<comment type="caution">
    <text evidence="2">The sequence shown here is derived from an EMBL/GenBank/DDBJ whole genome shotgun (WGS) entry which is preliminary data.</text>
</comment>
<evidence type="ECO:0000313" key="2">
    <source>
        <dbReference type="EMBL" id="RDW62231.1"/>
    </source>
</evidence>
<keyword evidence="3" id="KW-1185">Reference proteome</keyword>
<organism evidence="2 3">
    <name type="scientific">Coleophoma cylindrospora</name>
    <dbReference type="NCBI Taxonomy" id="1849047"/>
    <lineage>
        <taxon>Eukaryota</taxon>
        <taxon>Fungi</taxon>
        <taxon>Dikarya</taxon>
        <taxon>Ascomycota</taxon>
        <taxon>Pezizomycotina</taxon>
        <taxon>Leotiomycetes</taxon>
        <taxon>Helotiales</taxon>
        <taxon>Dermateaceae</taxon>
        <taxon>Coleophoma</taxon>
    </lineage>
</organism>
<accession>A0A3D8QKI3</accession>
<protein>
    <submittedName>
        <fullName evidence="2">Uncharacterized protein</fullName>
    </submittedName>
</protein>
<feature type="region of interest" description="Disordered" evidence="1">
    <location>
        <begin position="1"/>
        <end position="131"/>
    </location>
</feature>
<dbReference type="AlphaFoldDB" id="A0A3D8QKI3"/>
<dbReference type="OrthoDB" id="5380416at2759"/>
<feature type="region of interest" description="Disordered" evidence="1">
    <location>
        <begin position="176"/>
        <end position="197"/>
    </location>
</feature>
<feature type="compositionally biased region" description="Low complexity" evidence="1">
    <location>
        <begin position="114"/>
        <end position="127"/>
    </location>
</feature>
<proteinExistence type="predicted"/>
<dbReference type="EMBL" id="PDLM01000014">
    <property type="protein sequence ID" value="RDW62231.1"/>
    <property type="molecule type" value="Genomic_DNA"/>
</dbReference>